<protein>
    <recommendedName>
        <fullName evidence="3">NlpC/P60 domain-containing protein</fullName>
    </recommendedName>
</protein>
<reference evidence="1" key="2">
    <citation type="submission" date="2021-04" db="EMBL/GenBank/DDBJ databases">
        <authorList>
            <person name="Gilroy R."/>
        </authorList>
    </citation>
    <scope>NUCLEOTIDE SEQUENCE</scope>
    <source>
        <strain evidence="1">ChiSjej3B21-8574</strain>
    </source>
</reference>
<gene>
    <name evidence="1" type="ORF">H9754_12810</name>
</gene>
<comment type="caution">
    <text evidence="1">The sequence shown here is derived from an EMBL/GenBank/DDBJ whole genome shotgun (WGS) entry which is preliminary data.</text>
</comment>
<accession>A0A9D2PIJ8</accession>
<evidence type="ECO:0000313" key="2">
    <source>
        <dbReference type="Proteomes" id="UP000823904"/>
    </source>
</evidence>
<organism evidence="1 2">
    <name type="scientific">Candidatus Anaerostipes avistercoris</name>
    <dbReference type="NCBI Taxonomy" id="2838462"/>
    <lineage>
        <taxon>Bacteria</taxon>
        <taxon>Bacillati</taxon>
        <taxon>Bacillota</taxon>
        <taxon>Clostridia</taxon>
        <taxon>Lachnospirales</taxon>
        <taxon>Lachnospiraceae</taxon>
        <taxon>Anaerostipes</taxon>
    </lineage>
</organism>
<dbReference type="Proteomes" id="UP000823904">
    <property type="component" value="Unassembled WGS sequence"/>
</dbReference>
<dbReference type="Gene3D" id="3.90.1720.10">
    <property type="entry name" value="endopeptidase domain like (from Nostoc punctiforme)"/>
    <property type="match status" value="1"/>
</dbReference>
<evidence type="ECO:0008006" key="3">
    <source>
        <dbReference type="Google" id="ProtNLM"/>
    </source>
</evidence>
<evidence type="ECO:0000313" key="1">
    <source>
        <dbReference type="EMBL" id="HJC51426.1"/>
    </source>
</evidence>
<reference evidence="1" key="1">
    <citation type="journal article" date="2021" name="PeerJ">
        <title>Extensive microbial diversity within the chicken gut microbiome revealed by metagenomics and culture.</title>
        <authorList>
            <person name="Gilroy R."/>
            <person name="Ravi A."/>
            <person name="Getino M."/>
            <person name="Pursley I."/>
            <person name="Horton D.L."/>
            <person name="Alikhan N.F."/>
            <person name="Baker D."/>
            <person name="Gharbi K."/>
            <person name="Hall N."/>
            <person name="Watson M."/>
            <person name="Adriaenssens E.M."/>
            <person name="Foster-Nyarko E."/>
            <person name="Jarju S."/>
            <person name="Secka A."/>
            <person name="Antonio M."/>
            <person name="Oren A."/>
            <person name="Chaudhuri R.R."/>
            <person name="La Ragione R."/>
            <person name="Hildebrand F."/>
            <person name="Pallen M.J."/>
        </authorList>
    </citation>
    <scope>NUCLEOTIDE SEQUENCE</scope>
    <source>
        <strain evidence="1">ChiSjej3B21-8574</strain>
    </source>
</reference>
<name>A0A9D2PIJ8_9FIRM</name>
<dbReference type="AlphaFoldDB" id="A0A9D2PIJ8"/>
<dbReference type="EMBL" id="DWWD01000047">
    <property type="protein sequence ID" value="HJC51426.1"/>
    <property type="molecule type" value="Genomic_DNA"/>
</dbReference>
<proteinExistence type="predicted"/>
<sequence>MRWKESLIAKLCETALLPAGRTLYIWGGGWNESDTGAGADAVSMGISQAWEEFFLSQDASYDFKKHRMERRKGLDCSGYIGWLLYNTLAPYGFPDDYVRKAGEQGRMLEEKGFGNWKEPSEISGWHPGDIMSSASQGHVYLVLEECEDGSLLICHSSPPGVQVNGTVRSDGRIRSEAVQKAEACMRRIAPEWCRRYDQFRKGGEYLREYGQFRWE</sequence>